<evidence type="ECO:0000256" key="2">
    <source>
        <dbReference type="ARBA" id="ARBA00004613"/>
    </source>
</evidence>
<evidence type="ECO:0000256" key="14">
    <source>
        <dbReference type="SAM" id="SignalP"/>
    </source>
</evidence>
<evidence type="ECO:0000313" key="17">
    <source>
        <dbReference type="EMBL" id="TPX08543.1"/>
    </source>
</evidence>
<dbReference type="Pfam" id="PF00704">
    <property type="entry name" value="Glyco_hydro_18"/>
    <property type="match status" value="1"/>
</dbReference>
<comment type="catalytic activity">
    <reaction evidence="1">
        <text>Random endo-hydrolysis of N-acetyl-beta-D-glucosaminide (1-&gt;4)-beta-linkages in chitin and chitodextrins.</text>
        <dbReference type="EC" id="3.2.1.14"/>
    </reaction>
</comment>
<feature type="domain" description="GH18" evidence="16">
    <location>
        <begin position="106"/>
        <end position="498"/>
    </location>
</feature>
<keyword evidence="6 12" id="KW-0147">Chitin-binding</keyword>
<dbReference type="PROSITE" id="PS50941">
    <property type="entry name" value="CHIT_BIND_I_2"/>
    <property type="match status" value="1"/>
</dbReference>
<dbReference type="InterPro" id="IPR001579">
    <property type="entry name" value="Glyco_hydro_18_chit_AS"/>
</dbReference>
<feature type="domain" description="Chitin-binding type-1" evidence="15">
    <location>
        <begin position="53"/>
        <end position="105"/>
    </location>
</feature>
<dbReference type="STRING" id="1093900.A0A507ALS2"/>
<proteinExistence type="inferred from homology"/>
<dbReference type="SMART" id="SM00270">
    <property type="entry name" value="ChtBD1"/>
    <property type="match status" value="2"/>
</dbReference>
<evidence type="ECO:0000256" key="1">
    <source>
        <dbReference type="ARBA" id="ARBA00000822"/>
    </source>
</evidence>
<dbReference type="InterPro" id="IPR050314">
    <property type="entry name" value="Glycosyl_Hydrlase_18"/>
</dbReference>
<evidence type="ECO:0000256" key="12">
    <source>
        <dbReference type="PROSITE-ProRule" id="PRU00261"/>
    </source>
</evidence>
<dbReference type="GO" id="GO:0006032">
    <property type="term" value="P:chitin catabolic process"/>
    <property type="evidence" value="ECO:0007669"/>
    <property type="project" value="UniProtKB-KW"/>
</dbReference>
<dbReference type="InterPro" id="IPR011583">
    <property type="entry name" value="Chitinase_II/V-like_cat"/>
</dbReference>
<feature type="signal peptide" evidence="14">
    <location>
        <begin position="1"/>
        <end position="16"/>
    </location>
</feature>
<dbReference type="SMART" id="SM00636">
    <property type="entry name" value="Glyco_18"/>
    <property type="match status" value="1"/>
</dbReference>
<keyword evidence="7 13" id="KW-0378">Hydrolase</keyword>
<keyword evidence="14" id="KW-0732">Signal</keyword>
<reference evidence="17 18" key="1">
    <citation type="submission" date="2019-06" db="EMBL/GenBank/DDBJ databases">
        <title>Draft genome sequence of the filamentous fungus Phialemoniopsis curvata isolated from diesel fuel.</title>
        <authorList>
            <person name="Varaljay V.A."/>
            <person name="Lyon W.J."/>
            <person name="Crouch A.L."/>
            <person name="Drake C.E."/>
            <person name="Hollomon J.M."/>
            <person name="Nadeau L.J."/>
            <person name="Nunn H.S."/>
            <person name="Stevenson B.S."/>
            <person name="Bojanowski C.L."/>
            <person name="Crookes-Goodson W.J."/>
        </authorList>
    </citation>
    <scope>NUCLEOTIDE SEQUENCE [LARGE SCALE GENOMIC DNA]</scope>
    <source>
        <strain evidence="17 18">D216</strain>
    </source>
</reference>
<evidence type="ECO:0000256" key="11">
    <source>
        <dbReference type="ARBA" id="ARBA00023326"/>
    </source>
</evidence>
<dbReference type="InterPro" id="IPR017853">
    <property type="entry name" value="GH"/>
</dbReference>
<evidence type="ECO:0000256" key="5">
    <source>
        <dbReference type="ARBA" id="ARBA00022525"/>
    </source>
</evidence>
<comment type="caution">
    <text evidence="17">The sequence shown here is derived from an EMBL/GenBank/DDBJ whole genome shotgun (WGS) entry which is preliminary data.</text>
</comment>
<keyword evidence="9" id="KW-0119">Carbohydrate metabolism</keyword>
<dbReference type="SUPFAM" id="SSF51445">
    <property type="entry name" value="(Trans)glycosidases"/>
    <property type="match status" value="1"/>
</dbReference>
<sequence>MKVALVFAAFFTAVLSIASQDPSSAEDYTCKSGVCGLGPDFCGKDCISTCDQKSPCDPGWGAQWSQNEKCPLNVCCSKFGFCGTTDDFCGTKKVTKPSCGGSSSNKRSIGYYEGWSIGRACNGMMPEQIPVGAYTHLNFAFAFVDPKSFKVAPMSQADTELYPRFTGLKDFNPGLKTWISIGGWSMNDADQPTATTFSDLAGSSSAQSAFFASLLSFMETYGFDGVDIDWEYPVAEERSGKPDDYKNYVSFLKNLKSALGGSGHNYGLTLTLPSSYWYMQNFDIVAMEKVVDWFNVMTYDLHGTWDSTDRFIGPVVNAHTNLTEIDLTMDLFWRNSVSVQSYVEEAVAHTNVDFLNVKIDPDKIVMGLGFYGRSFTLTDPSCTSPGCPFSGGGKPGKCSASAGTLMYSEIQDILAGGATPTLDKKAAVKQLVWDTNQWVSYDDKETLQMKIDYANGKCLGGTMVWAVSTDTSEGMAADAYLQTNGLVQRSLFGGGGNPKKEDTLSTCIWGECGKDCPAGSVPAQRSDGKNRGNAGIYTGCEDKTRNYCCPNDQEVPTCVWRGTAPFCNGKCHSGEVQVSSDSSATGAECWTGHKVLCCTQTKSDAGIGQCKWEGAAPFCGKHGRVGEHYGCDEGDRYEETYDSLGAGGESYCISGYKSFCCTKPPPFQNCGWTSKEHSFLHPFTCPTGCPAGKQIIAQDPTQLSFCGSGSAFYCCDAPLEELPDDDSSLNFCASSDGDYPLSIQDTNTNNYDDDGNPADIIELYWYEDDVFVVPNDASPDNMKRSVDIVDELLALRYDRRWDRAAGVNNRTLSQVCLGEHDCFPILEPDLPEVQHLLSEIRLTWDFAGSLRPDQHHHHQDDNHVSAALAPRARTTVVKLKNNRRTRWTASTYYNVAQLAAKGRQFYANGGVKKTAICLKNAGAFAARQLARKYVAEHVTELQTPAMFAQSMIDNKLPDGTAPSGVAAGYDWEDVFGDSGYVHMTWKDLGIARPAGLEGDTPLEALYHALGSKGNNADYTNLLICDAQTNSLKTSAWALHTNIISDNRWNKASPATRMAYLNNLDQSLLPYLNSPEAQASLKHGYEVQQTIWKALDGSSKVTGPGSSSFASLHKTWYQVYFEEFDNNLQAFVKAKLDKEITSWSGGSGPYALYKSLQRNKIVQNLKGRSSVVTSLAVIVAWIT</sequence>
<dbReference type="InterPro" id="IPR036861">
    <property type="entry name" value="Endochitinase-like_sf"/>
</dbReference>
<dbReference type="GO" id="GO:0008061">
    <property type="term" value="F:chitin binding"/>
    <property type="evidence" value="ECO:0007669"/>
    <property type="project" value="UniProtKB-UniRule"/>
</dbReference>
<dbReference type="EMBL" id="SKBQ01000077">
    <property type="protein sequence ID" value="TPX08543.1"/>
    <property type="molecule type" value="Genomic_DNA"/>
</dbReference>
<dbReference type="PROSITE" id="PS51910">
    <property type="entry name" value="GH18_2"/>
    <property type="match status" value="1"/>
</dbReference>
<dbReference type="PANTHER" id="PTHR11177:SF333">
    <property type="entry name" value="CHITINASE"/>
    <property type="match status" value="1"/>
</dbReference>
<comment type="caution">
    <text evidence="12">Lacks conserved residue(s) required for the propagation of feature annotation.</text>
</comment>
<dbReference type="CDD" id="cd00035">
    <property type="entry name" value="ChtBD1"/>
    <property type="match status" value="1"/>
</dbReference>
<evidence type="ECO:0000313" key="18">
    <source>
        <dbReference type="Proteomes" id="UP000319257"/>
    </source>
</evidence>
<dbReference type="InParanoid" id="A0A507ALS2"/>
<keyword evidence="12" id="KW-1015">Disulfide bond</keyword>
<keyword evidence="11" id="KW-0624">Polysaccharide degradation</keyword>
<evidence type="ECO:0000256" key="10">
    <source>
        <dbReference type="ARBA" id="ARBA00023295"/>
    </source>
</evidence>
<dbReference type="GeneID" id="41977477"/>
<evidence type="ECO:0000256" key="6">
    <source>
        <dbReference type="ARBA" id="ARBA00022669"/>
    </source>
</evidence>
<dbReference type="InterPro" id="IPR029070">
    <property type="entry name" value="Chitinase_insertion_sf"/>
</dbReference>
<evidence type="ECO:0000256" key="4">
    <source>
        <dbReference type="ARBA" id="ARBA00012729"/>
    </source>
</evidence>
<dbReference type="EC" id="3.2.1.14" evidence="4"/>
<evidence type="ECO:0000256" key="13">
    <source>
        <dbReference type="RuleBase" id="RU000489"/>
    </source>
</evidence>
<evidence type="ECO:0000256" key="3">
    <source>
        <dbReference type="ARBA" id="ARBA00008682"/>
    </source>
</evidence>
<comment type="similarity">
    <text evidence="3">Belongs to the glycosyl hydrolase 18 family. Chitinase class V subfamily.</text>
</comment>
<evidence type="ECO:0000256" key="9">
    <source>
        <dbReference type="ARBA" id="ARBA00023277"/>
    </source>
</evidence>
<dbReference type="AlphaFoldDB" id="A0A507ALS2"/>
<dbReference type="GO" id="GO:0008843">
    <property type="term" value="F:endochitinase activity"/>
    <property type="evidence" value="ECO:0007669"/>
    <property type="project" value="UniProtKB-EC"/>
</dbReference>
<dbReference type="InterPro" id="IPR018371">
    <property type="entry name" value="Chitin-binding_1_CS"/>
</dbReference>
<evidence type="ECO:0000256" key="7">
    <source>
        <dbReference type="ARBA" id="ARBA00022801"/>
    </source>
</evidence>
<dbReference type="PROSITE" id="PS01095">
    <property type="entry name" value="GH18_1"/>
    <property type="match status" value="1"/>
</dbReference>
<evidence type="ECO:0000259" key="16">
    <source>
        <dbReference type="PROSITE" id="PS51910"/>
    </source>
</evidence>
<feature type="disulfide bond" evidence="12">
    <location>
        <begin position="75"/>
        <end position="89"/>
    </location>
</feature>
<comment type="subcellular location">
    <subcellularLocation>
        <location evidence="2">Secreted</location>
    </subcellularLocation>
</comment>
<dbReference type="SUPFAM" id="SSF57016">
    <property type="entry name" value="Plant lectins/antimicrobial peptides"/>
    <property type="match status" value="1"/>
</dbReference>
<protein>
    <recommendedName>
        <fullName evidence="4">chitinase</fullName>
        <ecNumber evidence="4">3.2.1.14</ecNumber>
    </recommendedName>
</protein>
<dbReference type="RefSeq" id="XP_030990254.1">
    <property type="nucleotide sequence ID" value="XM_031132603.1"/>
</dbReference>
<name>A0A507ALS2_9PEZI</name>
<keyword evidence="10 13" id="KW-0326">Glycosidase</keyword>
<dbReference type="OrthoDB" id="73875at2759"/>
<keyword evidence="5" id="KW-0964">Secreted</keyword>
<dbReference type="Pfam" id="PF00187">
    <property type="entry name" value="Chitin_bind_1"/>
    <property type="match status" value="1"/>
</dbReference>
<accession>A0A507ALS2</accession>
<dbReference type="Proteomes" id="UP000319257">
    <property type="component" value="Unassembled WGS sequence"/>
</dbReference>
<dbReference type="Gene3D" id="3.30.60.10">
    <property type="entry name" value="Endochitinase-like"/>
    <property type="match status" value="1"/>
</dbReference>
<feature type="disulfide bond" evidence="12">
    <location>
        <begin position="70"/>
        <end position="82"/>
    </location>
</feature>
<dbReference type="PANTHER" id="PTHR11177">
    <property type="entry name" value="CHITINASE"/>
    <property type="match status" value="1"/>
</dbReference>
<dbReference type="GO" id="GO:0000272">
    <property type="term" value="P:polysaccharide catabolic process"/>
    <property type="evidence" value="ECO:0007669"/>
    <property type="project" value="UniProtKB-KW"/>
</dbReference>
<organism evidence="17 18">
    <name type="scientific">Thyridium curvatum</name>
    <dbReference type="NCBI Taxonomy" id="1093900"/>
    <lineage>
        <taxon>Eukaryota</taxon>
        <taxon>Fungi</taxon>
        <taxon>Dikarya</taxon>
        <taxon>Ascomycota</taxon>
        <taxon>Pezizomycotina</taxon>
        <taxon>Sordariomycetes</taxon>
        <taxon>Sordariomycetidae</taxon>
        <taxon>Thyridiales</taxon>
        <taxon>Thyridiaceae</taxon>
        <taxon>Thyridium</taxon>
    </lineage>
</organism>
<dbReference type="Gene3D" id="3.10.50.10">
    <property type="match status" value="1"/>
</dbReference>
<dbReference type="GO" id="GO:0005576">
    <property type="term" value="C:extracellular region"/>
    <property type="evidence" value="ECO:0007669"/>
    <property type="project" value="UniProtKB-SubCell"/>
</dbReference>
<keyword evidence="8" id="KW-0146">Chitin degradation</keyword>
<dbReference type="InterPro" id="IPR001223">
    <property type="entry name" value="Glyco_hydro18_cat"/>
</dbReference>
<evidence type="ECO:0000259" key="15">
    <source>
        <dbReference type="PROSITE" id="PS50941"/>
    </source>
</evidence>
<dbReference type="Gene3D" id="3.20.20.80">
    <property type="entry name" value="Glycosidases"/>
    <property type="match status" value="1"/>
</dbReference>
<gene>
    <name evidence="17" type="ORF">E0L32_010030</name>
</gene>
<dbReference type="InterPro" id="IPR001002">
    <property type="entry name" value="Chitin-bd_1"/>
</dbReference>
<dbReference type="SUPFAM" id="SSF54556">
    <property type="entry name" value="Chitinase insertion domain"/>
    <property type="match status" value="1"/>
</dbReference>
<evidence type="ECO:0000256" key="8">
    <source>
        <dbReference type="ARBA" id="ARBA00023024"/>
    </source>
</evidence>
<keyword evidence="18" id="KW-1185">Reference proteome</keyword>
<feature type="chain" id="PRO_5021241863" description="chitinase" evidence="14">
    <location>
        <begin position="17"/>
        <end position="1182"/>
    </location>
</feature>
<dbReference type="PROSITE" id="PS00026">
    <property type="entry name" value="CHIT_BIND_I_1"/>
    <property type="match status" value="1"/>
</dbReference>